<proteinExistence type="predicted"/>
<protein>
    <recommendedName>
        <fullName evidence="2">Zinc knuckle CX2CX4HX4C domain-containing protein</fullName>
    </recommendedName>
</protein>
<dbReference type="PANTHER" id="PTHR31286">
    <property type="entry name" value="GLYCINE-RICH CELL WALL STRUCTURAL PROTEIN 1.8-LIKE"/>
    <property type="match status" value="1"/>
</dbReference>
<accession>A0A7J6HZU4</accession>
<dbReference type="EMBL" id="JAATIQ010000018">
    <property type="protein sequence ID" value="KAF4400369.1"/>
    <property type="molecule type" value="Genomic_DNA"/>
</dbReference>
<dbReference type="AlphaFoldDB" id="A0A7J6HZU4"/>
<dbReference type="Proteomes" id="UP000583929">
    <property type="component" value="Unassembled WGS sequence"/>
</dbReference>
<gene>
    <name evidence="3" type="ORF">G4B88_018711</name>
</gene>
<comment type="caution">
    <text evidence="3">The sequence shown here is derived from an EMBL/GenBank/DDBJ whole genome shotgun (WGS) entry which is preliminary data.</text>
</comment>
<evidence type="ECO:0000313" key="4">
    <source>
        <dbReference type="Proteomes" id="UP000583929"/>
    </source>
</evidence>
<dbReference type="InterPro" id="IPR025836">
    <property type="entry name" value="Zn_knuckle_CX2CX4HX4C"/>
</dbReference>
<evidence type="ECO:0000259" key="2">
    <source>
        <dbReference type="Pfam" id="PF14392"/>
    </source>
</evidence>
<keyword evidence="4" id="KW-1185">Reference proteome</keyword>
<feature type="compositionally biased region" description="Polar residues" evidence="1">
    <location>
        <begin position="242"/>
        <end position="253"/>
    </location>
</feature>
<feature type="region of interest" description="Disordered" evidence="1">
    <location>
        <begin position="233"/>
        <end position="255"/>
    </location>
</feature>
<reference evidence="3 4" key="1">
    <citation type="journal article" date="2020" name="bioRxiv">
        <title>Sequence and annotation of 42 cannabis genomes reveals extensive copy number variation in cannabinoid synthesis and pathogen resistance genes.</title>
        <authorList>
            <person name="Mckernan K.J."/>
            <person name="Helbert Y."/>
            <person name="Kane L.T."/>
            <person name="Ebling H."/>
            <person name="Zhang L."/>
            <person name="Liu B."/>
            <person name="Eaton Z."/>
            <person name="Mclaughlin S."/>
            <person name="Kingan S."/>
            <person name="Baybayan P."/>
            <person name="Concepcion G."/>
            <person name="Jordan M."/>
            <person name="Riva A."/>
            <person name="Barbazuk W."/>
            <person name="Harkins T."/>
        </authorList>
    </citation>
    <scope>NUCLEOTIDE SEQUENCE [LARGE SCALE GENOMIC DNA]</scope>
    <source>
        <strain evidence="4">cv. Jamaican Lion 4</strain>
        <tissue evidence="3">Leaf</tissue>
    </source>
</reference>
<evidence type="ECO:0000256" key="1">
    <source>
        <dbReference type="SAM" id="MobiDB-lite"/>
    </source>
</evidence>
<dbReference type="InterPro" id="IPR040256">
    <property type="entry name" value="At4g02000-like"/>
</dbReference>
<dbReference type="Pfam" id="PF14392">
    <property type="entry name" value="zf-CCHC_4"/>
    <property type="match status" value="1"/>
</dbReference>
<dbReference type="PANTHER" id="PTHR31286:SF153">
    <property type="entry name" value="DUF4283 DOMAIN PROTEIN"/>
    <property type="match status" value="1"/>
</dbReference>
<organism evidence="3 4">
    <name type="scientific">Cannabis sativa</name>
    <name type="common">Hemp</name>
    <name type="synonym">Marijuana</name>
    <dbReference type="NCBI Taxonomy" id="3483"/>
    <lineage>
        <taxon>Eukaryota</taxon>
        <taxon>Viridiplantae</taxon>
        <taxon>Streptophyta</taxon>
        <taxon>Embryophyta</taxon>
        <taxon>Tracheophyta</taxon>
        <taxon>Spermatophyta</taxon>
        <taxon>Magnoliopsida</taxon>
        <taxon>eudicotyledons</taxon>
        <taxon>Gunneridae</taxon>
        <taxon>Pentapetalae</taxon>
        <taxon>rosids</taxon>
        <taxon>fabids</taxon>
        <taxon>Rosales</taxon>
        <taxon>Cannabaceae</taxon>
        <taxon>Cannabis</taxon>
    </lineage>
</organism>
<name>A0A7J6HZU4_CANSA</name>
<evidence type="ECO:0000313" key="3">
    <source>
        <dbReference type="EMBL" id="KAF4400369.1"/>
    </source>
</evidence>
<feature type="domain" description="Zinc knuckle CX2CX4HX4C" evidence="2">
    <location>
        <begin position="151"/>
        <end position="196"/>
    </location>
</feature>
<sequence length="371" mass="42727">MASSSNGEQLTQQWADICLEEEEDHEVLYDDECVGEEETNFDDKLCLVGRLLSGKFYHEIDIQRVLEGSPWTYDRKQMIIQRLTPGENLKMVVLNSLDMWVQIHGLMTGFKTDWALREAAKYIGTLVASDPNNFSRVWRDYLRMRVTINVVEPSKRRMKFRKRNGEAFYAYFKYERVPTFCFICGVTGHAERFCNKVYDIPTDQIVKPYSLDMKAPTRRQNFLTASPWLCSGKEDHRDEHQGSPSTAANNSPVMNARPNYQAKSIANLHPVIAQSQNSGKQYFPHNDHVILVNENTAAYSNEELIEISDLKRKRKEANLSSGAELLTEERMETDVETGPNNSAIVCHFYTSWTHQQHCQLPSANEHKLLGY</sequence>